<dbReference type="EMBL" id="JADEYC010000045">
    <property type="protein sequence ID" value="MBE9376554.1"/>
    <property type="molecule type" value="Genomic_DNA"/>
</dbReference>
<dbReference type="AlphaFoldDB" id="A0A929G1R5"/>
<keyword evidence="1" id="KW-1133">Transmembrane helix</keyword>
<feature type="transmembrane region" description="Helical" evidence="1">
    <location>
        <begin position="61"/>
        <end position="79"/>
    </location>
</feature>
<name>A0A929G1R5_9PSEU</name>
<keyword evidence="1" id="KW-0812">Transmembrane</keyword>
<comment type="caution">
    <text evidence="2">The sequence shown here is derived from an EMBL/GenBank/DDBJ whole genome shotgun (WGS) entry which is preliminary data.</text>
</comment>
<keyword evidence="3" id="KW-1185">Reference proteome</keyword>
<evidence type="ECO:0000313" key="3">
    <source>
        <dbReference type="Proteomes" id="UP000598360"/>
    </source>
</evidence>
<organism evidence="2 3">
    <name type="scientific">Saccharopolyspora montiporae</name>
    <dbReference type="NCBI Taxonomy" id="2781240"/>
    <lineage>
        <taxon>Bacteria</taxon>
        <taxon>Bacillati</taxon>
        <taxon>Actinomycetota</taxon>
        <taxon>Actinomycetes</taxon>
        <taxon>Pseudonocardiales</taxon>
        <taxon>Pseudonocardiaceae</taxon>
        <taxon>Saccharopolyspora</taxon>
    </lineage>
</organism>
<gene>
    <name evidence="2" type="ORF">IQ251_19055</name>
</gene>
<protein>
    <submittedName>
        <fullName evidence="2">Uncharacterized protein</fullName>
    </submittedName>
</protein>
<proteinExistence type="predicted"/>
<sequence length="172" mass="19465">MAEKNNGRSARARCPGSPVGEGPALEWYQRSIREYFVIGVWFSVFLAGFVSLALWGFEWIYVWWMWAIVVSPIPLYSLVGRAKGFSAGAEWFAVRSETYVRLYELSEVAVHGTAGSWNLELKDKHDGWAQVSLREVQYNRDLWDLVYNGIVYSVANGASAGTQTRNVLHLLP</sequence>
<reference evidence="2" key="1">
    <citation type="submission" date="2020-10" db="EMBL/GenBank/DDBJ databases">
        <title>Diversity and distribution of actinomycetes associated with coral in the coast of Hainan.</title>
        <authorList>
            <person name="Li F."/>
        </authorList>
    </citation>
    <scope>NUCLEOTIDE SEQUENCE</scope>
    <source>
        <strain evidence="2">HNM0983</strain>
    </source>
</reference>
<feature type="transmembrane region" description="Helical" evidence="1">
    <location>
        <begin position="35"/>
        <end position="55"/>
    </location>
</feature>
<accession>A0A929G1R5</accession>
<dbReference type="RefSeq" id="WP_193930377.1">
    <property type="nucleotide sequence ID" value="NZ_JADEYC010000045.1"/>
</dbReference>
<keyword evidence="1" id="KW-0472">Membrane</keyword>
<evidence type="ECO:0000256" key="1">
    <source>
        <dbReference type="SAM" id="Phobius"/>
    </source>
</evidence>
<dbReference type="Proteomes" id="UP000598360">
    <property type="component" value="Unassembled WGS sequence"/>
</dbReference>
<evidence type="ECO:0000313" key="2">
    <source>
        <dbReference type="EMBL" id="MBE9376554.1"/>
    </source>
</evidence>